<dbReference type="InterPro" id="IPR029063">
    <property type="entry name" value="SAM-dependent_MTases_sf"/>
</dbReference>
<evidence type="ECO:0000256" key="4">
    <source>
        <dbReference type="ARBA" id="ARBA00022679"/>
    </source>
</evidence>
<comment type="caution">
    <text evidence="11">The sequence shown here is derived from an EMBL/GenBank/DDBJ whole genome shotgun (WGS) entry which is preliminary data.</text>
</comment>
<dbReference type="SUPFAM" id="SSF53335">
    <property type="entry name" value="S-adenosyl-L-methionine-dependent methyltransferases"/>
    <property type="match status" value="2"/>
</dbReference>
<name>A0A9D4Z8W4_ADICA</name>
<evidence type="ECO:0000256" key="8">
    <source>
        <dbReference type="ARBA" id="ARBA00023242"/>
    </source>
</evidence>
<evidence type="ECO:0000256" key="1">
    <source>
        <dbReference type="ARBA" id="ARBA00004123"/>
    </source>
</evidence>
<keyword evidence="4 9" id="KW-0808">Transferase</keyword>
<dbReference type="PANTHER" id="PTHR23068:SF25">
    <property type="entry name" value="DNA (CYTOSINE-5)-METHYLTRANSFERASE DRM2"/>
    <property type="match status" value="1"/>
</dbReference>
<evidence type="ECO:0000256" key="7">
    <source>
        <dbReference type="ARBA" id="ARBA00023125"/>
    </source>
</evidence>
<keyword evidence="12" id="KW-1185">Reference proteome</keyword>
<gene>
    <name evidence="11" type="ORF">GOP47_0019232</name>
</gene>
<dbReference type="GO" id="GO:0003886">
    <property type="term" value="F:DNA (cytosine-5-)-methyltransferase activity"/>
    <property type="evidence" value="ECO:0007669"/>
    <property type="project" value="UniProtKB-EC"/>
</dbReference>
<evidence type="ECO:0000256" key="2">
    <source>
        <dbReference type="ARBA" id="ARBA00011975"/>
    </source>
</evidence>
<dbReference type="Pfam" id="PF00145">
    <property type="entry name" value="DNA_methylase"/>
    <property type="match status" value="1"/>
</dbReference>
<dbReference type="GO" id="GO:0032259">
    <property type="term" value="P:methylation"/>
    <property type="evidence" value="ECO:0007669"/>
    <property type="project" value="UniProtKB-KW"/>
</dbReference>
<dbReference type="EC" id="2.1.1.37" evidence="2"/>
<keyword evidence="5 9" id="KW-0949">S-adenosyl-L-methionine</keyword>
<keyword evidence="6" id="KW-0677">Repeat</keyword>
<evidence type="ECO:0000313" key="12">
    <source>
        <dbReference type="Proteomes" id="UP000886520"/>
    </source>
</evidence>
<evidence type="ECO:0000313" key="11">
    <source>
        <dbReference type="EMBL" id="KAI5066608.1"/>
    </source>
</evidence>
<dbReference type="InterPro" id="IPR050390">
    <property type="entry name" value="C5-Methyltransferase"/>
</dbReference>
<evidence type="ECO:0000256" key="9">
    <source>
        <dbReference type="PROSITE-ProRule" id="PRU01016"/>
    </source>
</evidence>
<comment type="subcellular location">
    <subcellularLocation>
        <location evidence="1">Nucleus</location>
    </subcellularLocation>
</comment>
<comment type="similarity">
    <text evidence="9">Belongs to the class I-like SAM-binding methyltransferase superfamily. C5-methyltransferase family.</text>
</comment>
<protein>
    <recommendedName>
        <fullName evidence="2">DNA (cytosine-5-)-methyltransferase</fullName>
        <ecNumber evidence="2">2.1.1.37</ecNumber>
    </recommendedName>
</protein>
<keyword evidence="3 9" id="KW-0489">Methyltransferase</keyword>
<dbReference type="InterPro" id="IPR001525">
    <property type="entry name" value="C5_MeTfrase"/>
</dbReference>
<dbReference type="InterPro" id="IPR030380">
    <property type="entry name" value="SAM_MeTfrase_DRM"/>
</dbReference>
<keyword evidence="7" id="KW-0238">DNA-binding</keyword>
<evidence type="ECO:0000256" key="3">
    <source>
        <dbReference type="ARBA" id="ARBA00022603"/>
    </source>
</evidence>
<reference evidence="11" key="1">
    <citation type="submission" date="2021-01" db="EMBL/GenBank/DDBJ databases">
        <title>Adiantum capillus-veneris genome.</title>
        <authorList>
            <person name="Fang Y."/>
            <person name="Liao Q."/>
        </authorList>
    </citation>
    <scope>NUCLEOTIDE SEQUENCE</scope>
    <source>
        <strain evidence="11">H3</strain>
        <tissue evidence="11">Leaf</tissue>
    </source>
</reference>
<feature type="domain" description="SAM-dependent MTase DRM-type" evidence="10">
    <location>
        <begin position="278"/>
        <end position="606"/>
    </location>
</feature>
<keyword evidence="8" id="KW-0539">Nucleus</keyword>
<proteinExistence type="inferred from homology"/>
<dbReference type="PROSITE" id="PS51680">
    <property type="entry name" value="SAM_MT_DRM"/>
    <property type="match status" value="1"/>
</dbReference>
<dbReference type="EMBL" id="JABFUD020000018">
    <property type="protein sequence ID" value="KAI5066608.1"/>
    <property type="molecule type" value="Genomic_DNA"/>
</dbReference>
<evidence type="ECO:0000259" key="10">
    <source>
        <dbReference type="PROSITE" id="PS51680"/>
    </source>
</evidence>
<evidence type="ECO:0000256" key="5">
    <source>
        <dbReference type="ARBA" id="ARBA00022691"/>
    </source>
</evidence>
<organism evidence="11 12">
    <name type="scientific">Adiantum capillus-veneris</name>
    <name type="common">Maidenhair fern</name>
    <dbReference type="NCBI Taxonomy" id="13818"/>
    <lineage>
        <taxon>Eukaryota</taxon>
        <taxon>Viridiplantae</taxon>
        <taxon>Streptophyta</taxon>
        <taxon>Embryophyta</taxon>
        <taxon>Tracheophyta</taxon>
        <taxon>Polypodiopsida</taxon>
        <taxon>Polypodiidae</taxon>
        <taxon>Polypodiales</taxon>
        <taxon>Pteridineae</taxon>
        <taxon>Pteridaceae</taxon>
        <taxon>Vittarioideae</taxon>
        <taxon>Adiantum</taxon>
    </lineage>
</organism>
<evidence type="ECO:0000256" key="6">
    <source>
        <dbReference type="ARBA" id="ARBA00022737"/>
    </source>
</evidence>
<feature type="active site" evidence="9">
    <location>
        <position position="567"/>
    </location>
</feature>
<dbReference type="GO" id="GO:0005634">
    <property type="term" value="C:nucleus"/>
    <property type="evidence" value="ECO:0007669"/>
    <property type="project" value="UniProtKB-SubCell"/>
</dbReference>
<dbReference type="PANTHER" id="PTHR23068">
    <property type="entry name" value="DNA CYTOSINE-5- -METHYLTRANSFERASE 3-RELATED"/>
    <property type="match status" value="1"/>
</dbReference>
<sequence>MKGLTDSITCCNMPIEVEKCCSTCTGDAKDKLKQFILDMGFKDSQISLAIKSCGLQSCSGQESCVCLQDSVYHLVDFINAHLGENEGRGPCGSSTQSSKVATESREVGPRKELLCDMGYEMNEVCHAIDVCGEESELDVLVDFIYATYGYKKESKVLESNVDVKRPQSSFGMDNSINPCGYKTNDENINVPFDHNWTEMSSESSDDEMDFRWADGASFSGLVNEKNMKRKHTIEEVQELDEENYECNNAFYTSLQCPIPMRGNRGMCGFSSPGSSIVQARTISTIMKGPPFFYFENVALMPKSEWNTITRFFNGIEPEFVDSIHFSACHRQRGYVHNLPLEGREVALPVPPMTIEEAFPEKMKFRPLWDTRTKMNCINTVRSSDTVCRRIAETLLNYKNDPPLHEQKILLSKLKKFNLLWVNPGRVAPLEPVEMEILLGFDEEHTRGSSSMTERYKALGNSFQVDTVAYHLSALKTLYHDGIKVLSLFSGIGGAEVALHKAGIPLKLVVSVEGNPKRRDVVESWWQRTGQRGRLIHRDNVQALDYHVLHEFYKDFGGFDLVIGGSPCNNLTGSNRVTRVGLEGEHSRLFFEFPRIYNLMKQFQGRDIEGVSK</sequence>
<accession>A0A9D4Z8W4</accession>
<dbReference type="PROSITE" id="PS51679">
    <property type="entry name" value="SAM_MT_C5"/>
    <property type="match status" value="1"/>
</dbReference>
<dbReference type="GO" id="GO:0003677">
    <property type="term" value="F:DNA binding"/>
    <property type="evidence" value="ECO:0007669"/>
    <property type="project" value="UniProtKB-KW"/>
</dbReference>
<dbReference type="Gene3D" id="3.40.50.150">
    <property type="entry name" value="Vaccinia Virus protein VP39"/>
    <property type="match status" value="2"/>
</dbReference>
<dbReference type="AlphaFoldDB" id="A0A9D4Z8W4"/>
<dbReference type="Proteomes" id="UP000886520">
    <property type="component" value="Chromosome 18"/>
</dbReference>
<dbReference type="OrthoDB" id="641149at2759"/>